<dbReference type="PROSITE" id="PS50977">
    <property type="entry name" value="HTH_TETR_2"/>
    <property type="match status" value="1"/>
</dbReference>
<dbReference type="Pfam" id="PF00440">
    <property type="entry name" value="TetR_N"/>
    <property type="match status" value="1"/>
</dbReference>
<name>A0ABU7LDG3_9NOCA</name>
<evidence type="ECO:0000256" key="3">
    <source>
        <dbReference type="ARBA" id="ARBA00023163"/>
    </source>
</evidence>
<comment type="caution">
    <text evidence="6">The sequence shown here is derived from an EMBL/GenBank/DDBJ whole genome shotgun (WGS) entry which is preliminary data.</text>
</comment>
<feature type="DNA-binding region" description="H-T-H motif" evidence="4">
    <location>
        <begin position="30"/>
        <end position="49"/>
    </location>
</feature>
<reference evidence="6 7" key="1">
    <citation type="submission" date="2023-07" db="EMBL/GenBank/DDBJ databases">
        <authorList>
            <person name="Girao M."/>
            <person name="Carvalho M.F."/>
        </authorList>
    </citation>
    <scope>NUCLEOTIDE SEQUENCE [LARGE SCALE GENOMIC DNA]</scope>
    <source>
        <strain evidence="6 7">YIM65754</strain>
    </source>
</reference>
<feature type="domain" description="HTH tetR-type" evidence="5">
    <location>
        <begin position="6"/>
        <end position="67"/>
    </location>
</feature>
<keyword evidence="3" id="KW-0804">Transcription</keyword>
<dbReference type="PANTHER" id="PTHR30055">
    <property type="entry name" value="HTH-TYPE TRANSCRIPTIONAL REGULATOR RUTR"/>
    <property type="match status" value="1"/>
</dbReference>
<dbReference type="Proteomes" id="UP001336020">
    <property type="component" value="Unassembled WGS sequence"/>
</dbReference>
<dbReference type="InterPro" id="IPR001647">
    <property type="entry name" value="HTH_TetR"/>
</dbReference>
<evidence type="ECO:0000313" key="6">
    <source>
        <dbReference type="EMBL" id="MEE2059600.1"/>
    </source>
</evidence>
<dbReference type="RefSeq" id="WP_330134825.1">
    <property type="nucleotide sequence ID" value="NZ_JAUTXY010000009.1"/>
</dbReference>
<dbReference type="InterPro" id="IPR050109">
    <property type="entry name" value="HTH-type_TetR-like_transc_reg"/>
</dbReference>
<keyword evidence="1" id="KW-0805">Transcription regulation</keyword>
<proteinExistence type="predicted"/>
<protein>
    <submittedName>
        <fullName evidence="6">Helix-turn-helix domain-containing protein</fullName>
    </submittedName>
</protein>
<dbReference type="Gene3D" id="1.10.357.10">
    <property type="entry name" value="Tetracycline Repressor, domain 2"/>
    <property type="match status" value="1"/>
</dbReference>
<dbReference type="PANTHER" id="PTHR30055:SF234">
    <property type="entry name" value="HTH-TYPE TRANSCRIPTIONAL REGULATOR BETI"/>
    <property type="match status" value="1"/>
</dbReference>
<dbReference type="InterPro" id="IPR009057">
    <property type="entry name" value="Homeodomain-like_sf"/>
</dbReference>
<evidence type="ECO:0000256" key="1">
    <source>
        <dbReference type="ARBA" id="ARBA00023015"/>
    </source>
</evidence>
<gene>
    <name evidence="6" type="ORF">Q7514_18950</name>
</gene>
<evidence type="ECO:0000313" key="7">
    <source>
        <dbReference type="Proteomes" id="UP001336020"/>
    </source>
</evidence>
<organism evidence="6 7">
    <name type="scientific">Rhodococcus artemisiae</name>
    <dbReference type="NCBI Taxonomy" id="714159"/>
    <lineage>
        <taxon>Bacteria</taxon>
        <taxon>Bacillati</taxon>
        <taxon>Actinomycetota</taxon>
        <taxon>Actinomycetes</taxon>
        <taxon>Mycobacteriales</taxon>
        <taxon>Nocardiaceae</taxon>
        <taxon>Rhodococcus</taxon>
    </lineage>
</organism>
<sequence>MGSYGDRVRQALLDSAEELFAQHGIDAISNRRIAEHAGNSNHSAVNYHFGSRDELIRAMMLRFSEDTHARRQELVAILGPEPGLRDLLSCLIVPFTEQLASMPVPSWRARFLRQMRAVPSMTEAVAATITSDPTVEDLIFRTRALLTECPPSVLSGRSWILGRIVTDSCADYEERLDRIGDEPNWTGFANFLIDAAAGLLSAPVTSEGDFLGARATQTWA</sequence>
<accession>A0ABU7LDG3</accession>
<keyword evidence="7" id="KW-1185">Reference proteome</keyword>
<dbReference type="SUPFAM" id="SSF46689">
    <property type="entry name" value="Homeodomain-like"/>
    <property type="match status" value="1"/>
</dbReference>
<dbReference type="EMBL" id="JAUTXY010000009">
    <property type="protein sequence ID" value="MEE2059600.1"/>
    <property type="molecule type" value="Genomic_DNA"/>
</dbReference>
<evidence type="ECO:0000259" key="5">
    <source>
        <dbReference type="PROSITE" id="PS50977"/>
    </source>
</evidence>
<keyword evidence="2 4" id="KW-0238">DNA-binding</keyword>
<evidence type="ECO:0000256" key="2">
    <source>
        <dbReference type="ARBA" id="ARBA00023125"/>
    </source>
</evidence>
<evidence type="ECO:0000256" key="4">
    <source>
        <dbReference type="PROSITE-ProRule" id="PRU00335"/>
    </source>
</evidence>